<evidence type="ECO:0000256" key="4">
    <source>
        <dbReference type="ARBA" id="ARBA00022692"/>
    </source>
</evidence>
<reference evidence="8 9" key="1">
    <citation type="submission" date="2023-07" db="EMBL/GenBank/DDBJ databases">
        <title>Sorghum-associated microbial communities from plants grown in Nebraska, USA.</title>
        <authorList>
            <person name="Schachtman D."/>
        </authorList>
    </citation>
    <scope>NUCLEOTIDE SEQUENCE [LARGE SCALE GENOMIC DNA]</scope>
    <source>
        <strain evidence="8 9">CC523</strain>
    </source>
</reference>
<evidence type="ECO:0000256" key="5">
    <source>
        <dbReference type="ARBA" id="ARBA00022989"/>
    </source>
</evidence>
<name>A0ABT9TGA9_PAENI</name>
<comment type="subcellular location">
    <subcellularLocation>
        <location evidence="1">Cell membrane</location>
        <topology evidence="1">Multi-pass membrane protein</topology>
    </subcellularLocation>
</comment>
<dbReference type="PANTHER" id="PTHR30250:SF10">
    <property type="entry name" value="LIPOPOLYSACCHARIDE BIOSYNTHESIS PROTEIN WZXC"/>
    <property type="match status" value="1"/>
</dbReference>
<feature type="transmembrane region" description="Helical" evidence="7">
    <location>
        <begin position="354"/>
        <end position="373"/>
    </location>
</feature>
<feature type="transmembrane region" description="Helical" evidence="7">
    <location>
        <begin position="322"/>
        <end position="342"/>
    </location>
</feature>
<dbReference type="PANTHER" id="PTHR30250">
    <property type="entry name" value="PST FAMILY PREDICTED COLANIC ACID TRANSPORTER"/>
    <property type="match status" value="1"/>
</dbReference>
<feature type="transmembrane region" description="Helical" evidence="7">
    <location>
        <begin position="112"/>
        <end position="133"/>
    </location>
</feature>
<evidence type="ECO:0000313" key="9">
    <source>
        <dbReference type="Proteomes" id="UP001244563"/>
    </source>
</evidence>
<dbReference type="RefSeq" id="WP_306876638.1">
    <property type="nucleotide sequence ID" value="NZ_JAUSSW010000001.1"/>
</dbReference>
<feature type="transmembrane region" description="Helical" evidence="7">
    <location>
        <begin position="44"/>
        <end position="68"/>
    </location>
</feature>
<keyword evidence="5 7" id="KW-1133">Transmembrane helix</keyword>
<feature type="transmembrane region" description="Helical" evidence="7">
    <location>
        <begin position="172"/>
        <end position="188"/>
    </location>
</feature>
<dbReference type="EMBL" id="JAUSSW010000001">
    <property type="protein sequence ID" value="MDQ0100644.1"/>
    <property type="molecule type" value="Genomic_DNA"/>
</dbReference>
<feature type="transmembrane region" description="Helical" evidence="7">
    <location>
        <begin position="12"/>
        <end position="32"/>
    </location>
</feature>
<evidence type="ECO:0000256" key="7">
    <source>
        <dbReference type="SAM" id="Phobius"/>
    </source>
</evidence>
<protein>
    <submittedName>
        <fullName evidence="8">O-antigen/teichoic acid export membrane protein</fullName>
    </submittedName>
</protein>
<evidence type="ECO:0000313" key="8">
    <source>
        <dbReference type="EMBL" id="MDQ0100644.1"/>
    </source>
</evidence>
<dbReference type="Pfam" id="PF13440">
    <property type="entry name" value="Polysacc_synt_3"/>
    <property type="match status" value="1"/>
</dbReference>
<gene>
    <name evidence="8" type="ORF">J2T10_000263</name>
</gene>
<comment type="similarity">
    <text evidence="2">Belongs to the polysaccharide synthase family.</text>
</comment>
<dbReference type="Proteomes" id="UP001244563">
    <property type="component" value="Unassembled WGS sequence"/>
</dbReference>
<evidence type="ECO:0000256" key="3">
    <source>
        <dbReference type="ARBA" id="ARBA00022475"/>
    </source>
</evidence>
<evidence type="ECO:0000256" key="6">
    <source>
        <dbReference type="ARBA" id="ARBA00023136"/>
    </source>
</evidence>
<keyword evidence="9" id="KW-1185">Reference proteome</keyword>
<keyword evidence="6 7" id="KW-0472">Membrane</keyword>
<proteinExistence type="inferred from homology"/>
<evidence type="ECO:0000256" key="2">
    <source>
        <dbReference type="ARBA" id="ARBA00007430"/>
    </source>
</evidence>
<dbReference type="InterPro" id="IPR050833">
    <property type="entry name" value="Poly_Biosynth_Transport"/>
</dbReference>
<accession>A0ABT9TGA9</accession>
<evidence type="ECO:0000256" key="1">
    <source>
        <dbReference type="ARBA" id="ARBA00004651"/>
    </source>
</evidence>
<feature type="transmembrane region" description="Helical" evidence="7">
    <location>
        <begin position="145"/>
        <end position="166"/>
    </location>
</feature>
<organism evidence="8 9">
    <name type="scientific">Paenarthrobacter nicotinovorans</name>
    <name type="common">Arthrobacter nicotinovorans</name>
    <dbReference type="NCBI Taxonomy" id="29320"/>
    <lineage>
        <taxon>Bacteria</taxon>
        <taxon>Bacillati</taxon>
        <taxon>Actinomycetota</taxon>
        <taxon>Actinomycetes</taxon>
        <taxon>Micrococcales</taxon>
        <taxon>Micrococcaceae</taxon>
        <taxon>Paenarthrobacter</taxon>
    </lineage>
</organism>
<sequence length="485" mass="51318">MVVTAKAVASGSMWSYGAQVASIVMQFAYAAVTSRMVGPDVFGIYSVAVLVANLIAILSAAGLGQSIARSAHALDGTIRGLATISFGYGVAAVLLISPLAPAWATLWGNPQAINSIMLVGLSAVFAPSVGLLSGLLRRRRQFRQVAISTVIASSLALISSAGLVAIFRSPEALIAAPALTQVFTYFALQASLRWKALPGVVGRDVIDHLSFGWRVSVANLLAYGIENVGRWAVSRAVGQSALGFWNRADVITTVPFDRLQGAMMQALYPELGKDRENTERVRRVWTDVLIVVGWISIPASAFLAGAIPSLVPIVFGPDWNDIIGIAVILSFAAGFRGVSVQLASALEAAGRFGWIWASHGVLLAVQICGAIGVSVTGSLWYAIFGMLAVPLIRHAMQVTLCASRGILDSMRLLRGYIVILLLSAVCWSLAYSASVFALSLDANPWICVAVLGLALAIVALLTFAFRKSIPIFALIRQYGLGRSGM</sequence>
<feature type="transmembrane region" description="Helical" evidence="7">
    <location>
        <begin position="288"/>
        <end position="310"/>
    </location>
</feature>
<feature type="transmembrane region" description="Helical" evidence="7">
    <location>
        <begin position="443"/>
        <end position="465"/>
    </location>
</feature>
<keyword evidence="4 7" id="KW-0812">Transmembrane</keyword>
<feature type="transmembrane region" description="Helical" evidence="7">
    <location>
        <begin position="80"/>
        <end position="100"/>
    </location>
</feature>
<keyword evidence="3" id="KW-1003">Cell membrane</keyword>
<feature type="transmembrane region" description="Helical" evidence="7">
    <location>
        <begin position="379"/>
        <end position="396"/>
    </location>
</feature>
<feature type="transmembrane region" description="Helical" evidence="7">
    <location>
        <begin position="416"/>
        <end position="437"/>
    </location>
</feature>
<comment type="caution">
    <text evidence="8">The sequence shown here is derived from an EMBL/GenBank/DDBJ whole genome shotgun (WGS) entry which is preliminary data.</text>
</comment>